<feature type="transmembrane region" description="Helical" evidence="1">
    <location>
        <begin position="6"/>
        <end position="25"/>
    </location>
</feature>
<keyword evidence="1" id="KW-1133">Transmembrane helix</keyword>
<proteinExistence type="predicted"/>
<keyword evidence="2" id="KW-0946">Virion</keyword>
<dbReference type="GO" id="GO:0019031">
    <property type="term" value="C:viral envelope"/>
    <property type="evidence" value="ECO:0007669"/>
    <property type="project" value="UniProtKB-KW"/>
</dbReference>
<keyword evidence="1" id="KW-0812">Transmembrane</keyword>
<dbReference type="EMBL" id="MF766033">
    <property type="protein sequence ID" value="AWH90172.1"/>
    <property type="molecule type" value="Genomic_RNA"/>
</dbReference>
<reference evidence="2" key="1">
    <citation type="journal article" date="2018" name="Plant Dis.">
        <title>First report of an emaravirus associated with witches broom disease and eriophyid mite infestations of the blue palo verde tree in Arizona.</title>
        <authorList>
            <person name="Ilyas M."/>
            <person name="Avelar U."/>
            <person name="Schuch U.K."/>
            <person name="Brown J.K."/>
        </authorList>
    </citation>
    <scope>NUCLEOTIDE SEQUENCE</scope>
    <source>
        <strain evidence="2">P9</strain>
    </source>
</reference>
<feature type="transmembrane region" description="Helical" evidence="1">
    <location>
        <begin position="119"/>
        <end position="140"/>
    </location>
</feature>
<protein>
    <submittedName>
        <fullName evidence="2">Envelope glycoprotein</fullName>
    </submittedName>
</protein>
<keyword evidence="2" id="KW-0261">Viral envelope protein</keyword>
<accession>A0A2S1R387</accession>
<keyword evidence="1" id="KW-0472">Membrane</keyword>
<evidence type="ECO:0000313" key="2">
    <source>
        <dbReference type="EMBL" id="AWH90172.1"/>
    </source>
</evidence>
<organism evidence="2">
    <name type="scientific">Palo verde broom virus</name>
    <dbReference type="NCBI Taxonomy" id="2175800"/>
    <lineage>
        <taxon>Viruses</taxon>
        <taxon>Riboviria</taxon>
        <taxon>Orthornavirae</taxon>
        <taxon>Negarnaviricota</taxon>
        <taxon>Polyploviricotina</taxon>
        <taxon>Bunyaviricetes</taxon>
        <taxon>Elliovirales</taxon>
        <taxon>Fimoviridae</taxon>
        <taxon>Emaravirus</taxon>
        <taxon>Emaravirus parkinsoniae</taxon>
    </lineage>
</organism>
<feature type="transmembrane region" description="Helical" evidence="1">
    <location>
        <begin position="183"/>
        <end position="200"/>
    </location>
</feature>
<evidence type="ECO:0000256" key="1">
    <source>
        <dbReference type="SAM" id="Phobius"/>
    </source>
</evidence>
<sequence length="639" mass="74317">MGVPTIRLSFAVSFFLISIISGIYMTRITSVKKKTLGGKCNYLIDHYEDNYLLCVTSQGCKIETQMVKFSDICYIMHLEDNMIKCCDNYMVIKRPDTKKPCDNLVPHSWCDFLIKMRKFFVTILVFLITYILKVPIIYMIRMSDMATSLVLKKKNKCNDCNQKYWFSHVDCKVNTKDRFEYNVIFLVILTLSLFVTPILANKDFDTYIHGDYTEFVMKDLHNHYVEFYNKQNHIKVYINESYIRYTLEYDHDIMRKEKDYVIRTEKSCESIDKCISKLEGQKLDPLSFASLKKAHDGFTCFLSDVSICMSCGVELSKFASVYGVVDVTPVISLNLQVNDNNSFNIVIDSKDDYVDNNFYIRYLTPIQNNIDNFVVHSNLAYTGNICNVPEKNCYGQHISRNGSVSILYNPIIEDDGHYSSTYDFRQCTDNEDLSLKQLKLYGHFFNNYVIKTTEFGHFSIGINDKMLLNDEKCEGEVKVTGMSSVGCFNCKSGFTLYVKFRYSIRSCGVIRCRTETYKTKTYVTDQYNTEAELRMFTDFKRTKVICNGVEKVLSLSEYTIGSHSLLPSHEKVDSPGYQALNDVIDHIKLDIKKRILTIMTSLLSVYLTYRMTKQVIKHRKKYLKRKRRDDGSYQVITLD</sequence>
<name>A0A2S1R387_9VIRU</name>